<proteinExistence type="predicted"/>
<evidence type="ECO:0000313" key="2">
    <source>
        <dbReference type="Proteomes" id="UP000293562"/>
    </source>
</evidence>
<dbReference type="Proteomes" id="UP000293562">
    <property type="component" value="Unassembled WGS sequence"/>
</dbReference>
<dbReference type="EMBL" id="SHKN01000001">
    <property type="protein sequence ID" value="RZT96957.1"/>
    <property type="molecule type" value="Genomic_DNA"/>
</dbReference>
<keyword evidence="2" id="KW-1185">Reference proteome</keyword>
<dbReference type="AlphaFoldDB" id="A0A4Q7VLH0"/>
<accession>A0A4Q7VLH0</accession>
<sequence length="251" mass="29556">MNVNYLLSVKQTFCFLKSKICIISLFLFLFCHSSFGQSFRSDADILTFHSLRGKIKNNSEIDDVAYSKHVKGSFFLDSVWNKTDIYFQNDNMVMKGLDTRIDLGNNMLEVKCKDGIKVLPTFSIKCVVYPKSHSVFVTEQFIKSEIKGFYKIIVDSDNSLLCRYETKLRSSNYNIQMDVGSKKPQIVKKKYYYLYADNKIAQLQKTRKKLKRQFKHNTFVYNYINETKMNPRNENSLIQFIDYLNKKHIHL</sequence>
<reference evidence="1 2" key="1">
    <citation type="submission" date="2019-02" db="EMBL/GenBank/DDBJ databases">
        <title>Genomic Encyclopedia of Type Strains, Phase IV (KMG-IV): sequencing the most valuable type-strain genomes for metagenomic binning, comparative biology and taxonomic classification.</title>
        <authorList>
            <person name="Goeker M."/>
        </authorList>
    </citation>
    <scope>NUCLEOTIDE SEQUENCE [LARGE SCALE GENOMIC DNA]</scope>
    <source>
        <strain evidence="1 2">DSM 28825</strain>
    </source>
</reference>
<dbReference type="RefSeq" id="WP_130307031.1">
    <property type="nucleotide sequence ID" value="NZ_SHKN01000001.1"/>
</dbReference>
<gene>
    <name evidence="1" type="ORF">EV201_1613</name>
</gene>
<evidence type="ECO:0000313" key="1">
    <source>
        <dbReference type="EMBL" id="RZT96957.1"/>
    </source>
</evidence>
<organism evidence="1 2">
    <name type="scientific">Ancylomarina subtilis</name>
    <dbReference type="NCBI Taxonomy" id="1639035"/>
    <lineage>
        <taxon>Bacteria</taxon>
        <taxon>Pseudomonadati</taxon>
        <taxon>Bacteroidota</taxon>
        <taxon>Bacteroidia</taxon>
        <taxon>Marinilabiliales</taxon>
        <taxon>Marinifilaceae</taxon>
        <taxon>Ancylomarina</taxon>
    </lineage>
</organism>
<name>A0A4Q7VLH0_9BACT</name>
<protein>
    <submittedName>
        <fullName evidence="1">Uncharacterized protein</fullName>
    </submittedName>
</protein>
<dbReference type="OrthoDB" id="1116839at2"/>
<comment type="caution">
    <text evidence="1">The sequence shown here is derived from an EMBL/GenBank/DDBJ whole genome shotgun (WGS) entry which is preliminary data.</text>
</comment>